<dbReference type="AlphaFoldDB" id="A0A834IWV7"/>
<feature type="domain" description="Glycosyl hydrolase family 30 TIM-barrel" evidence="8">
    <location>
        <begin position="101"/>
        <end position="251"/>
    </location>
</feature>
<dbReference type="PANTHER" id="PTHR11069:SF23">
    <property type="entry name" value="LYSOSOMAL ACID GLUCOSYLCERAMIDASE"/>
    <property type="match status" value="1"/>
</dbReference>
<protein>
    <recommendedName>
        <fullName evidence="3 6">Glucosylceramidase</fullName>
        <ecNumber evidence="3 6">3.2.1.45</ecNumber>
    </recommendedName>
</protein>
<evidence type="ECO:0000256" key="2">
    <source>
        <dbReference type="ARBA" id="ARBA00005382"/>
    </source>
</evidence>
<keyword evidence="6" id="KW-0746">Sphingolipid metabolism</keyword>
<name>A0A834IWV7_RHYFE</name>
<dbReference type="InterPro" id="IPR033452">
    <property type="entry name" value="GH30_C"/>
</dbReference>
<keyword evidence="4 7" id="KW-0732">Signal</keyword>
<dbReference type="Pfam" id="PF17189">
    <property type="entry name" value="Glyco_hydro_30C"/>
    <property type="match status" value="1"/>
</dbReference>
<dbReference type="PANTHER" id="PTHR11069">
    <property type="entry name" value="GLUCOSYLCERAMIDASE"/>
    <property type="match status" value="1"/>
</dbReference>
<evidence type="ECO:0000313" key="10">
    <source>
        <dbReference type="EMBL" id="KAF7286897.1"/>
    </source>
</evidence>
<evidence type="ECO:0000256" key="5">
    <source>
        <dbReference type="ARBA" id="ARBA00022801"/>
    </source>
</evidence>
<dbReference type="InterPro" id="IPR001139">
    <property type="entry name" value="Glyco_hydro_30"/>
</dbReference>
<comment type="similarity">
    <text evidence="2 6">Belongs to the glycosyl hydrolase 30 family.</text>
</comment>
<dbReference type="EMBL" id="JAACXV010000018">
    <property type="protein sequence ID" value="KAF7286897.1"/>
    <property type="molecule type" value="Genomic_DNA"/>
</dbReference>
<evidence type="ECO:0000256" key="4">
    <source>
        <dbReference type="ARBA" id="ARBA00022729"/>
    </source>
</evidence>
<accession>A0A834IWV7</accession>
<dbReference type="PRINTS" id="PR00843">
    <property type="entry name" value="GLHYDRLASE30"/>
</dbReference>
<dbReference type="InterPro" id="IPR033453">
    <property type="entry name" value="Glyco_hydro_30_TIM-barrel"/>
</dbReference>
<dbReference type="GO" id="GO:0006680">
    <property type="term" value="P:glucosylceramide catabolic process"/>
    <property type="evidence" value="ECO:0007669"/>
    <property type="project" value="TreeGrafter"/>
</dbReference>
<dbReference type="Pfam" id="PF02055">
    <property type="entry name" value="Glyco_hydro_30"/>
    <property type="match status" value="2"/>
</dbReference>
<feature type="domain" description="Glycosyl hydrolase family 30 TIM-barrel" evidence="8">
    <location>
        <begin position="256"/>
        <end position="425"/>
    </location>
</feature>
<proteinExistence type="inferred from homology"/>
<organism evidence="10 11">
    <name type="scientific">Rhynchophorus ferrugineus</name>
    <name type="common">Red palm weevil</name>
    <name type="synonym">Curculio ferrugineus</name>
    <dbReference type="NCBI Taxonomy" id="354439"/>
    <lineage>
        <taxon>Eukaryota</taxon>
        <taxon>Metazoa</taxon>
        <taxon>Ecdysozoa</taxon>
        <taxon>Arthropoda</taxon>
        <taxon>Hexapoda</taxon>
        <taxon>Insecta</taxon>
        <taxon>Pterygota</taxon>
        <taxon>Neoptera</taxon>
        <taxon>Endopterygota</taxon>
        <taxon>Coleoptera</taxon>
        <taxon>Polyphaga</taxon>
        <taxon>Cucujiformia</taxon>
        <taxon>Curculionidae</taxon>
        <taxon>Dryophthorinae</taxon>
        <taxon>Rhynchophorus</taxon>
    </lineage>
</organism>
<dbReference type="EC" id="3.2.1.45" evidence="3 6"/>
<dbReference type="OrthoDB" id="2160638at2759"/>
<feature type="domain" description="Glycosyl hydrolase family 30 beta sandwich" evidence="9">
    <location>
        <begin position="428"/>
        <end position="488"/>
    </location>
</feature>
<feature type="chain" id="PRO_5032519531" description="Glucosylceramidase" evidence="7">
    <location>
        <begin position="20"/>
        <end position="493"/>
    </location>
</feature>
<keyword evidence="11" id="KW-1185">Reference proteome</keyword>
<dbReference type="Gene3D" id="3.20.20.80">
    <property type="entry name" value="Glycosidases"/>
    <property type="match status" value="2"/>
</dbReference>
<sequence length="493" mass="54896">MYSKLTFLILLLFSTISLGSLDVVPCNLRVTKYGQVCVCNSTYCDTVPPVKNLSSGQYQIYTTSKNSLGFASSTAAFTSLLNGTASLDITVDNLSDTYQKIIGFGGAFTDSTGINIAALPATAQQFLLESYFGENGVEYSLARVPIGGTDFSTRAYTYCDEEDLALDKFALAQEDYSYKLPFIKKALELRKKKQLLFFASAWSSPGWTKSSNKVKGSGELKTDYYDWWAKYYIKFFEAYKTNGVNFWGQSAFFLFQADHLGPTIRNSTFSDLKIIAYDDSRDLLPILKSLVLSDNDTIKYIDGVGIHWYSDFVTPKFFLNSAMTNKSEWFVLGTEACNGFIKLPVLIKAVELGSWARGVNYINNIFDDLEHNVSGWTDWNMALSTSGGPTFIYNYVDSPIIVNTTSGEFYKQPMFYALGHFSKFLLPGSVRIATKVSSSKIRVMIFKRPDNKIAMIISNDSDDILKVGISIQGTSNTTVSIISRSINSLLINV</sequence>
<evidence type="ECO:0000256" key="7">
    <source>
        <dbReference type="SAM" id="SignalP"/>
    </source>
</evidence>
<dbReference type="Proteomes" id="UP000625711">
    <property type="component" value="Unassembled WGS sequence"/>
</dbReference>
<keyword evidence="5 6" id="KW-0378">Hydrolase</keyword>
<evidence type="ECO:0000256" key="1">
    <source>
        <dbReference type="ARBA" id="ARBA00001013"/>
    </source>
</evidence>
<evidence type="ECO:0000313" key="11">
    <source>
        <dbReference type="Proteomes" id="UP000625711"/>
    </source>
</evidence>
<dbReference type="SUPFAM" id="SSF51445">
    <property type="entry name" value="(Trans)glycosidases"/>
    <property type="match status" value="1"/>
</dbReference>
<evidence type="ECO:0000256" key="3">
    <source>
        <dbReference type="ARBA" id="ARBA00012658"/>
    </source>
</evidence>
<feature type="signal peptide" evidence="7">
    <location>
        <begin position="1"/>
        <end position="19"/>
    </location>
</feature>
<reference evidence="10" key="1">
    <citation type="submission" date="2020-08" db="EMBL/GenBank/DDBJ databases">
        <title>Genome sequencing and assembly of the red palm weevil Rhynchophorus ferrugineus.</title>
        <authorList>
            <person name="Dias G.B."/>
            <person name="Bergman C.M."/>
            <person name="Manee M."/>
        </authorList>
    </citation>
    <scope>NUCLEOTIDE SEQUENCE</scope>
    <source>
        <strain evidence="10">AA-2017</strain>
        <tissue evidence="10">Whole larva</tissue>
    </source>
</reference>
<evidence type="ECO:0000259" key="9">
    <source>
        <dbReference type="Pfam" id="PF17189"/>
    </source>
</evidence>
<gene>
    <name evidence="10" type="ORF">GWI33_003164</name>
</gene>
<dbReference type="InterPro" id="IPR017853">
    <property type="entry name" value="GH"/>
</dbReference>
<dbReference type="GO" id="GO:0004348">
    <property type="term" value="F:glucosylceramidase activity"/>
    <property type="evidence" value="ECO:0007669"/>
    <property type="project" value="UniProtKB-EC"/>
</dbReference>
<comment type="caution">
    <text evidence="10">The sequence shown here is derived from an EMBL/GenBank/DDBJ whole genome shotgun (WGS) entry which is preliminary data.</text>
</comment>
<comment type="catalytic activity">
    <reaction evidence="1">
        <text>a beta-D-glucosyl-(1&lt;-&gt;1')-N-acylsphing-4-enine + H2O = an N-acylsphing-4-enine + D-glucose</text>
        <dbReference type="Rhea" id="RHEA:13269"/>
        <dbReference type="ChEBI" id="CHEBI:4167"/>
        <dbReference type="ChEBI" id="CHEBI:15377"/>
        <dbReference type="ChEBI" id="CHEBI:22801"/>
        <dbReference type="ChEBI" id="CHEBI:52639"/>
        <dbReference type="EC" id="3.2.1.45"/>
    </reaction>
    <physiologicalReaction direction="left-to-right" evidence="1">
        <dbReference type="Rhea" id="RHEA:13270"/>
    </physiologicalReaction>
</comment>
<keyword evidence="6" id="KW-0443">Lipid metabolism</keyword>
<keyword evidence="6" id="KW-0326">Glycosidase</keyword>
<evidence type="ECO:0000259" key="8">
    <source>
        <dbReference type="Pfam" id="PF02055"/>
    </source>
</evidence>
<dbReference type="GO" id="GO:0016020">
    <property type="term" value="C:membrane"/>
    <property type="evidence" value="ECO:0007669"/>
    <property type="project" value="GOC"/>
</dbReference>
<evidence type="ECO:0000256" key="6">
    <source>
        <dbReference type="RuleBase" id="RU361188"/>
    </source>
</evidence>